<protein>
    <submittedName>
        <fullName evidence="1">Uncharacterized protein</fullName>
    </submittedName>
</protein>
<comment type="caution">
    <text evidence="1">The sequence shown here is derived from an EMBL/GenBank/DDBJ whole genome shotgun (WGS) entry which is preliminary data.</text>
</comment>
<dbReference type="Proteomes" id="UP001629156">
    <property type="component" value="Unassembled WGS sequence"/>
</dbReference>
<evidence type="ECO:0000313" key="1">
    <source>
        <dbReference type="EMBL" id="MFL9843637.1"/>
    </source>
</evidence>
<proteinExistence type="predicted"/>
<accession>A0ABW8YW97</accession>
<dbReference type="RefSeq" id="WP_408083894.1">
    <property type="nucleotide sequence ID" value="NZ_JBELPZ010000003.1"/>
</dbReference>
<organism evidence="1 2">
    <name type="scientific">Flavobacterium rhizosphaerae</name>
    <dbReference type="NCBI Taxonomy" id="3163298"/>
    <lineage>
        <taxon>Bacteria</taxon>
        <taxon>Pseudomonadati</taxon>
        <taxon>Bacteroidota</taxon>
        <taxon>Flavobacteriia</taxon>
        <taxon>Flavobacteriales</taxon>
        <taxon>Flavobacteriaceae</taxon>
        <taxon>Flavobacterium</taxon>
    </lineage>
</organism>
<name>A0ABW8YW97_9FLAO</name>
<dbReference type="EMBL" id="JBELPZ010000003">
    <property type="protein sequence ID" value="MFL9843637.1"/>
    <property type="molecule type" value="Genomic_DNA"/>
</dbReference>
<evidence type="ECO:0000313" key="2">
    <source>
        <dbReference type="Proteomes" id="UP001629156"/>
    </source>
</evidence>
<reference evidence="1 2" key="1">
    <citation type="submission" date="2024-06" db="EMBL/GenBank/DDBJ databases">
        <authorList>
            <person name="Kaempfer P."/>
            <person name="Viver T."/>
        </authorList>
    </citation>
    <scope>NUCLEOTIDE SEQUENCE [LARGE SCALE GENOMIC DNA]</scope>
    <source>
        <strain evidence="1 2">ST-119</strain>
    </source>
</reference>
<gene>
    <name evidence="1" type="ORF">ABS766_04315</name>
</gene>
<sequence>MSFNYKELEEKLGIACDEVHQEFYRKFNSDIYISAGGSKLEVFINDLQKEFENVATTFLKKYNLEKDNEAKKRALTITKAYAKKCVEDFSKL</sequence>
<keyword evidence="2" id="KW-1185">Reference proteome</keyword>